<evidence type="ECO:0000313" key="8">
    <source>
        <dbReference type="Proteomes" id="UP000295472"/>
    </source>
</evidence>
<comment type="caution">
    <text evidence="7">The sequence shown here is derived from an EMBL/GenBank/DDBJ whole genome shotgun (WGS) entry which is preliminary data.</text>
</comment>
<dbReference type="Pfam" id="PF02954">
    <property type="entry name" value="HTH_8"/>
    <property type="match status" value="1"/>
</dbReference>
<dbReference type="InterPro" id="IPR002078">
    <property type="entry name" value="Sigma_54_int"/>
</dbReference>
<dbReference type="PROSITE" id="PS00688">
    <property type="entry name" value="SIGMA54_INTERACT_3"/>
    <property type="match status" value="1"/>
</dbReference>
<dbReference type="InterPro" id="IPR009057">
    <property type="entry name" value="Homeodomain-like_sf"/>
</dbReference>
<dbReference type="InterPro" id="IPR025662">
    <property type="entry name" value="Sigma_54_int_dom_ATP-bd_1"/>
</dbReference>
<evidence type="ECO:0000256" key="3">
    <source>
        <dbReference type="ARBA" id="ARBA00023015"/>
    </source>
</evidence>
<reference evidence="7 8" key="1">
    <citation type="submission" date="2019-03" db="EMBL/GenBank/DDBJ databases">
        <title>Subsurface microbial communities from deep shales in Ohio and West Virginia, USA.</title>
        <authorList>
            <person name="Wrighton K."/>
        </authorList>
    </citation>
    <scope>NUCLEOTIDE SEQUENCE [LARGE SCALE GENOMIC DNA]</scope>
    <source>
        <strain evidence="7 8">DSMZ 11287</strain>
    </source>
</reference>
<evidence type="ECO:0000313" key="7">
    <source>
        <dbReference type="EMBL" id="TDX45131.1"/>
    </source>
</evidence>
<dbReference type="Gene3D" id="1.10.8.60">
    <property type="match status" value="1"/>
</dbReference>
<dbReference type="CDD" id="cd00009">
    <property type="entry name" value="AAA"/>
    <property type="match status" value="1"/>
</dbReference>
<dbReference type="Gene3D" id="3.40.50.300">
    <property type="entry name" value="P-loop containing nucleotide triphosphate hydrolases"/>
    <property type="match status" value="1"/>
</dbReference>
<keyword evidence="3" id="KW-0805">Transcription regulation</keyword>
<keyword evidence="1" id="KW-0547">Nucleotide-binding</keyword>
<dbReference type="Pfam" id="PF00158">
    <property type="entry name" value="Sigma54_activat"/>
    <property type="match status" value="1"/>
</dbReference>
<dbReference type="PROSITE" id="PS00676">
    <property type="entry name" value="SIGMA54_INTERACT_2"/>
    <property type="match status" value="1"/>
</dbReference>
<gene>
    <name evidence="7" type="ORF">C7954_11021</name>
</gene>
<organism evidence="7 8">
    <name type="scientific">Halanaerobium congolense</name>
    <dbReference type="NCBI Taxonomy" id="54121"/>
    <lineage>
        <taxon>Bacteria</taxon>
        <taxon>Bacillati</taxon>
        <taxon>Bacillota</taxon>
        <taxon>Clostridia</taxon>
        <taxon>Halanaerobiales</taxon>
        <taxon>Halanaerobiaceae</taxon>
        <taxon>Halanaerobium</taxon>
    </lineage>
</organism>
<dbReference type="EMBL" id="SOEF01000010">
    <property type="protein sequence ID" value="TDX45131.1"/>
    <property type="molecule type" value="Genomic_DNA"/>
</dbReference>
<keyword evidence="4" id="KW-0238">DNA-binding</keyword>
<dbReference type="PROSITE" id="PS00675">
    <property type="entry name" value="SIGMA54_INTERACT_1"/>
    <property type="match status" value="1"/>
</dbReference>
<name>A0A4R8GRI9_9FIRM</name>
<evidence type="ECO:0000256" key="1">
    <source>
        <dbReference type="ARBA" id="ARBA00022741"/>
    </source>
</evidence>
<dbReference type="InterPro" id="IPR025943">
    <property type="entry name" value="Sigma_54_int_dom_ATP-bd_2"/>
</dbReference>
<dbReference type="SMART" id="SM00382">
    <property type="entry name" value="AAA"/>
    <property type="match status" value="1"/>
</dbReference>
<dbReference type="GeneID" id="57012414"/>
<dbReference type="PROSITE" id="PS50045">
    <property type="entry name" value="SIGMA54_INTERACT_4"/>
    <property type="match status" value="1"/>
</dbReference>
<dbReference type="InterPro" id="IPR025944">
    <property type="entry name" value="Sigma_54_int_dom_CS"/>
</dbReference>
<dbReference type="GO" id="GO:0005524">
    <property type="term" value="F:ATP binding"/>
    <property type="evidence" value="ECO:0007669"/>
    <property type="project" value="UniProtKB-KW"/>
</dbReference>
<dbReference type="Gene3D" id="1.10.10.60">
    <property type="entry name" value="Homeodomain-like"/>
    <property type="match status" value="1"/>
</dbReference>
<dbReference type="FunFam" id="3.40.50.300:FF:000006">
    <property type="entry name" value="DNA-binding transcriptional regulator NtrC"/>
    <property type="match status" value="1"/>
</dbReference>
<dbReference type="SUPFAM" id="SSF46689">
    <property type="entry name" value="Homeodomain-like"/>
    <property type="match status" value="1"/>
</dbReference>
<proteinExistence type="predicted"/>
<accession>A0A4R8GRI9</accession>
<evidence type="ECO:0000256" key="4">
    <source>
        <dbReference type="ARBA" id="ARBA00023125"/>
    </source>
</evidence>
<feature type="domain" description="Sigma-54 factor interaction" evidence="6">
    <location>
        <begin position="223"/>
        <end position="453"/>
    </location>
</feature>
<dbReference type="PANTHER" id="PTHR32071">
    <property type="entry name" value="TRANSCRIPTIONAL REGULATORY PROTEIN"/>
    <property type="match status" value="1"/>
</dbReference>
<sequence length="531" mass="60519">MTADNSDLQSLITNIDRKYTPLREVIKESWNRSSNYGLKTNNFKNKVLLNRNEIELRISKNKDFNDKFDRIFSEFRENIGEISAVFFITDKEGYVLSAKNHLNEFVNLKKGENFSEFYLGTNAAGLTLYSNQPATVKAEEHYFKYLTAYNSTAYPILDQYNNLKGCIAAFYTAELDNNLLEMIIKLFAFTLTDKIPADKILKSKNDKSAPKTGSKARYSFADIITNSKNMKKAIEVAQIAARNDSTVMLAGESGTGKEMFAQAIHNYNHRKNSPFVAVNVGAVPKDLVESEFFGYEEGAFTGARRGGRPGKFELANGGTIFLDEIEEMTLSAQQNLLRVIQEREVTRIGGTHALPIDVRIITATKSKLIDKVKKGEFREDLYYRLNVIRIPIPNLKDRRDDIMLLVNNFIKIHCQKFGIPVKKVAKISKKYFLEYNWPGNVRELENMIEGIITFALDDEVIKPKHLPRELINSQNTKEKKLDLMSLEAAEKTAVINALEKSNYNISKAAEILNISRATLYNKLNKYNIERK</sequence>
<evidence type="ECO:0000259" key="6">
    <source>
        <dbReference type="PROSITE" id="PS50045"/>
    </source>
</evidence>
<dbReference type="InterPro" id="IPR058031">
    <property type="entry name" value="AAA_lid_NorR"/>
</dbReference>
<dbReference type="InterPro" id="IPR003593">
    <property type="entry name" value="AAA+_ATPase"/>
</dbReference>
<evidence type="ECO:0000256" key="5">
    <source>
        <dbReference type="ARBA" id="ARBA00023163"/>
    </source>
</evidence>
<keyword evidence="2" id="KW-0067">ATP-binding</keyword>
<dbReference type="Pfam" id="PF25601">
    <property type="entry name" value="AAA_lid_14"/>
    <property type="match status" value="1"/>
</dbReference>
<dbReference type="Proteomes" id="UP000295472">
    <property type="component" value="Unassembled WGS sequence"/>
</dbReference>
<dbReference type="SUPFAM" id="SSF52540">
    <property type="entry name" value="P-loop containing nucleoside triphosphate hydrolases"/>
    <property type="match status" value="1"/>
</dbReference>
<dbReference type="PANTHER" id="PTHR32071:SF57">
    <property type="entry name" value="C4-DICARBOXYLATE TRANSPORT TRANSCRIPTIONAL REGULATORY PROTEIN DCTD"/>
    <property type="match status" value="1"/>
</dbReference>
<protein>
    <submittedName>
        <fullName evidence="7">Transcriptional regulator with PAS, ATPase and Fis domain</fullName>
    </submittedName>
</protein>
<keyword evidence="5" id="KW-0804">Transcription</keyword>
<dbReference type="GO" id="GO:0043565">
    <property type="term" value="F:sequence-specific DNA binding"/>
    <property type="evidence" value="ECO:0007669"/>
    <property type="project" value="InterPro"/>
</dbReference>
<dbReference type="InterPro" id="IPR027417">
    <property type="entry name" value="P-loop_NTPase"/>
</dbReference>
<dbReference type="AlphaFoldDB" id="A0A4R8GRI9"/>
<dbReference type="PRINTS" id="PR01590">
    <property type="entry name" value="HTHFIS"/>
</dbReference>
<dbReference type="InterPro" id="IPR002197">
    <property type="entry name" value="HTH_Fis"/>
</dbReference>
<dbReference type="Gene3D" id="3.30.450.40">
    <property type="match status" value="1"/>
</dbReference>
<evidence type="ECO:0000256" key="2">
    <source>
        <dbReference type="ARBA" id="ARBA00022840"/>
    </source>
</evidence>
<dbReference type="RefSeq" id="WP_134058940.1">
    <property type="nucleotide sequence ID" value="NZ_SOEF01000010.1"/>
</dbReference>
<dbReference type="InterPro" id="IPR029016">
    <property type="entry name" value="GAF-like_dom_sf"/>
</dbReference>
<dbReference type="GO" id="GO:0006355">
    <property type="term" value="P:regulation of DNA-templated transcription"/>
    <property type="evidence" value="ECO:0007669"/>
    <property type="project" value="InterPro"/>
</dbReference>